<keyword evidence="2" id="KW-0812">Transmembrane</keyword>
<dbReference type="Proteomes" id="UP000244224">
    <property type="component" value="Unassembled WGS sequence"/>
</dbReference>
<evidence type="ECO:0000256" key="2">
    <source>
        <dbReference type="SAM" id="Phobius"/>
    </source>
</evidence>
<evidence type="ECO:0008006" key="6">
    <source>
        <dbReference type="Google" id="ProtNLM"/>
    </source>
</evidence>
<keyword evidence="2" id="KW-0472">Membrane</keyword>
<feature type="chain" id="PRO_5015413932" description="Superfamily III holin-X" evidence="3">
    <location>
        <begin position="17"/>
        <end position="138"/>
    </location>
</feature>
<keyword evidence="1" id="KW-0175">Coiled coil</keyword>
<dbReference type="RefSeq" id="WP_054301883.1">
    <property type="nucleotide sequence ID" value="NZ_QBKP01000011.1"/>
</dbReference>
<evidence type="ECO:0000313" key="4">
    <source>
        <dbReference type="EMBL" id="PTX47885.1"/>
    </source>
</evidence>
<reference evidence="4 5" key="1">
    <citation type="submission" date="2018-04" db="EMBL/GenBank/DDBJ databases">
        <title>Genomic Encyclopedia of Archaeal and Bacterial Type Strains, Phase II (KMG-II): from individual species to whole genera.</title>
        <authorList>
            <person name="Goeker M."/>
        </authorList>
    </citation>
    <scope>NUCLEOTIDE SEQUENCE [LARGE SCALE GENOMIC DNA]</scope>
    <source>
        <strain evidence="4 5">DSM 21823</strain>
    </source>
</reference>
<name>A0A2T6AVN6_9RHOB</name>
<protein>
    <recommendedName>
        <fullName evidence="6">Superfamily III holin-X</fullName>
    </recommendedName>
</protein>
<feature type="coiled-coil region" evidence="1">
    <location>
        <begin position="79"/>
        <end position="109"/>
    </location>
</feature>
<evidence type="ECO:0000256" key="3">
    <source>
        <dbReference type="SAM" id="SignalP"/>
    </source>
</evidence>
<keyword evidence="5" id="KW-1185">Reference proteome</keyword>
<feature type="transmembrane region" description="Helical" evidence="2">
    <location>
        <begin position="59"/>
        <end position="82"/>
    </location>
</feature>
<proteinExistence type="predicted"/>
<feature type="transmembrane region" description="Helical" evidence="2">
    <location>
        <begin position="28"/>
        <end position="52"/>
    </location>
</feature>
<gene>
    <name evidence="4" type="ORF">C8N34_11138</name>
</gene>
<accession>A0A2T6AVN6</accession>
<keyword evidence="2" id="KW-1133">Transmembrane helix</keyword>
<organism evidence="4 5">
    <name type="scientific">Gemmobacter caeni</name>
    <dbReference type="NCBI Taxonomy" id="589035"/>
    <lineage>
        <taxon>Bacteria</taxon>
        <taxon>Pseudomonadati</taxon>
        <taxon>Pseudomonadota</taxon>
        <taxon>Alphaproteobacteria</taxon>
        <taxon>Rhodobacterales</taxon>
        <taxon>Paracoccaceae</taxon>
        <taxon>Gemmobacter</taxon>
    </lineage>
</organism>
<feature type="signal peptide" evidence="3">
    <location>
        <begin position="1"/>
        <end position="16"/>
    </location>
</feature>
<sequence length="138" mass="14159">MLGLLRLAAGAASANAAAQASHALRRAALLILAGLLALVALGFLAAAAWLGLAHWQGPIIASLLMSAGFLILALATALMATLRGRNRRLRRAEAELQMRQAEMAALMGTGADVLAKAPMATVGGAFIAGLLLALKLRR</sequence>
<keyword evidence="3" id="KW-0732">Signal</keyword>
<dbReference type="AlphaFoldDB" id="A0A2T6AVN6"/>
<dbReference type="EMBL" id="QBKP01000011">
    <property type="protein sequence ID" value="PTX47885.1"/>
    <property type="molecule type" value="Genomic_DNA"/>
</dbReference>
<evidence type="ECO:0000256" key="1">
    <source>
        <dbReference type="SAM" id="Coils"/>
    </source>
</evidence>
<evidence type="ECO:0000313" key="5">
    <source>
        <dbReference type="Proteomes" id="UP000244224"/>
    </source>
</evidence>
<comment type="caution">
    <text evidence="4">The sequence shown here is derived from an EMBL/GenBank/DDBJ whole genome shotgun (WGS) entry which is preliminary data.</text>
</comment>